<dbReference type="SUPFAM" id="SSF102114">
    <property type="entry name" value="Radical SAM enzymes"/>
    <property type="match status" value="1"/>
</dbReference>
<feature type="domain" description="Radical SAM core" evidence="8">
    <location>
        <begin position="187"/>
        <end position="404"/>
    </location>
</feature>
<evidence type="ECO:0000313" key="9">
    <source>
        <dbReference type="EMBL" id="AKT42255.1"/>
    </source>
</evidence>
<protein>
    <submittedName>
        <fullName evidence="9">Oxidoreductase</fullName>
        <ecNumber evidence="9">1.-.-.-</ecNumber>
    </submittedName>
</protein>
<dbReference type="CDD" id="cd01335">
    <property type="entry name" value="Radical_SAM"/>
    <property type="match status" value="1"/>
</dbReference>
<dbReference type="SUPFAM" id="SSF52242">
    <property type="entry name" value="Cobalamin (vitamin B12)-binding domain"/>
    <property type="match status" value="1"/>
</dbReference>
<dbReference type="PANTHER" id="PTHR43409:SF16">
    <property type="entry name" value="SLR0320 PROTEIN"/>
    <property type="match status" value="1"/>
</dbReference>
<keyword evidence="2" id="KW-0949">S-adenosyl-L-methionine</keyword>
<accession>A0A0K1EMY1</accession>
<proteinExistence type="predicted"/>
<evidence type="ECO:0000256" key="2">
    <source>
        <dbReference type="ARBA" id="ARBA00022691"/>
    </source>
</evidence>
<dbReference type="InterPro" id="IPR007197">
    <property type="entry name" value="rSAM"/>
</dbReference>
<evidence type="ECO:0000256" key="3">
    <source>
        <dbReference type="ARBA" id="ARBA00022723"/>
    </source>
</evidence>
<dbReference type="GO" id="GO:0031419">
    <property type="term" value="F:cobalamin binding"/>
    <property type="evidence" value="ECO:0007669"/>
    <property type="project" value="InterPro"/>
</dbReference>
<evidence type="ECO:0000259" key="7">
    <source>
        <dbReference type="PROSITE" id="PS51332"/>
    </source>
</evidence>
<dbReference type="SFLD" id="SFLDG01082">
    <property type="entry name" value="B12-binding_domain_containing"/>
    <property type="match status" value="1"/>
</dbReference>
<dbReference type="Gene3D" id="3.80.30.20">
    <property type="entry name" value="tm_1862 like domain"/>
    <property type="match status" value="1"/>
</dbReference>
<dbReference type="RefSeq" id="WP_050433916.1">
    <property type="nucleotide sequence ID" value="NZ_CP012159.1"/>
</dbReference>
<gene>
    <name evidence="9" type="ORF">CMC5_064780</name>
</gene>
<dbReference type="AlphaFoldDB" id="A0A0K1EMY1"/>
<dbReference type="InterPro" id="IPR006638">
    <property type="entry name" value="Elp3/MiaA/NifB-like_rSAM"/>
</dbReference>
<organism evidence="9 10">
    <name type="scientific">Chondromyces crocatus</name>
    <dbReference type="NCBI Taxonomy" id="52"/>
    <lineage>
        <taxon>Bacteria</taxon>
        <taxon>Pseudomonadati</taxon>
        <taxon>Myxococcota</taxon>
        <taxon>Polyangia</taxon>
        <taxon>Polyangiales</taxon>
        <taxon>Polyangiaceae</taxon>
        <taxon>Chondromyces</taxon>
    </lineage>
</organism>
<evidence type="ECO:0000256" key="4">
    <source>
        <dbReference type="ARBA" id="ARBA00023004"/>
    </source>
</evidence>
<dbReference type="InterPro" id="IPR051198">
    <property type="entry name" value="BchE-like"/>
</dbReference>
<dbReference type="KEGG" id="ccro:CMC5_064780"/>
<keyword evidence="4" id="KW-0408">Iron</keyword>
<dbReference type="PANTHER" id="PTHR43409">
    <property type="entry name" value="ANAEROBIC MAGNESIUM-PROTOPORPHYRIN IX MONOMETHYL ESTER CYCLASE-RELATED"/>
    <property type="match status" value="1"/>
</dbReference>
<dbReference type="EC" id="1.-.-.-" evidence="9"/>
<dbReference type="EMBL" id="CP012159">
    <property type="protein sequence ID" value="AKT42255.1"/>
    <property type="molecule type" value="Genomic_DNA"/>
</dbReference>
<comment type="cofactor">
    <cofactor evidence="1">
        <name>[4Fe-4S] cluster</name>
        <dbReference type="ChEBI" id="CHEBI:49883"/>
    </cofactor>
</comment>
<dbReference type="GO" id="GO:0051536">
    <property type="term" value="F:iron-sulfur cluster binding"/>
    <property type="evidence" value="ECO:0007669"/>
    <property type="project" value="UniProtKB-KW"/>
</dbReference>
<dbReference type="GO" id="GO:0046872">
    <property type="term" value="F:metal ion binding"/>
    <property type="evidence" value="ECO:0007669"/>
    <property type="project" value="UniProtKB-KW"/>
</dbReference>
<evidence type="ECO:0000313" key="10">
    <source>
        <dbReference type="Proteomes" id="UP000067626"/>
    </source>
</evidence>
<keyword evidence="3" id="KW-0479">Metal-binding</keyword>
<name>A0A0K1EMY1_CHOCO</name>
<evidence type="ECO:0000259" key="8">
    <source>
        <dbReference type="PROSITE" id="PS51918"/>
    </source>
</evidence>
<dbReference type="PROSITE" id="PS51918">
    <property type="entry name" value="RADICAL_SAM"/>
    <property type="match status" value="1"/>
</dbReference>
<dbReference type="InterPro" id="IPR036724">
    <property type="entry name" value="Cobalamin-bd_sf"/>
</dbReference>
<dbReference type="SFLD" id="SFLDS00029">
    <property type="entry name" value="Radical_SAM"/>
    <property type="match status" value="1"/>
</dbReference>
<dbReference type="GO" id="GO:0016491">
    <property type="term" value="F:oxidoreductase activity"/>
    <property type="evidence" value="ECO:0007669"/>
    <property type="project" value="UniProtKB-KW"/>
</dbReference>
<dbReference type="OrthoDB" id="9762608at2"/>
<dbReference type="PATRIC" id="fig|52.7.peg.7125"/>
<dbReference type="InterPro" id="IPR058240">
    <property type="entry name" value="rSAM_sf"/>
</dbReference>
<feature type="compositionally biased region" description="Low complexity" evidence="6">
    <location>
        <begin position="502"/>
        <end position="520"/>
    </location>
</feature>
<dbReference type="InterPro" id="IPR023404">
    <property type="entry name" value="rSAM_horseshoe"/>
</dbReference>
<dbReference type="Proteomes" id="UP000067626">
    <property type="component" value="Chromosome"/>
</dbReference>
<feature type="compositionally biased region" description="Gly residues" evidence="6">
    <location>
        <begin position="455"/>
        <end position="472"/>
    </location>
</feature>
<keyword evidence="10" id="KW-1185">Reference proteome</keyword>
<dbReference type="GO" id="GO:0005829">
    <property type="term" value="C:cytosol"/>
    <property type="evidence" value="ECO:0007669"/>
    <property type="project" value="TreeGrafter"/>
</dbReference>
<evidence type="ECO:0000256" key="1">
    <source>
        <dbReference type="ARBA" id="ARBA00001966"/>
    </source>
</evidence>
<evidence type="ECO:0000256" key="6">
    <source>
        <dbReference type="SAM" id="MobiDB-lite"/>
    </source>
</evidence>
<dbReference type="SMART" id="SM00729">
    <property type="entry name" value="Elp3"/>
    <property type="match status" value="1"/>
</dbReference>
<feature type="domain" description="B12-binding" evidence="7">
    <location>
        <begin position="4"/>
        <end position="149"/>
    </location>
</feature>
<dbReference type="InterPro" id="IPR006158">
    <property type="entry name" value="Cobalamin-bd"/>
</dbReference>
<reference evidence="9 10" key="1">
    <citation type="submission" date="2015-07" db="EMBL/GenBank/DDBJ databases">
        <title>Genome analysis of myxobacterium Chondromyces crocatus Cm c5 reveals a high potential for natural compound synthesis and the genetic basis for the loss of fruiting body formation.</title>
        <authorList>
            <person name="Zaburannyi N."/>
            <person name="Bunk B."/>
            <person name="Maier J."/>
            <person name="Overmann J."/>
            <person name="Mueller R."/>
        </authorList>
    </citation>
    <scope>NUCLEOTIDE SEQUENCE [LARGE SCALE GENOMIC DNA]</scope>
    <source>
        <strain evidence="9 10">Cm c5</strain>
    </source>
</reference>
<dbReference type="Pfam" id="PF02310">
    <property type="entry name" value="B12-binding"/>
    <property type="match status" value="1"/>
</dbReference>
<dbReference type="Pfam" id="PF04055">
    <property type="entry name" value="Radical_SAM"/>
    <property type="match status" value="1"/>
</dbReference>
<sequence length="658" mass="70227">MPSSGRVALLSMEPRISGADYTPFSYGVRRIQAALLSDPSLSDVAVHLVESQTQDPEAWVAEVEAVDADLVGFSTYTWSFATFLEVARRLKRSRPDRLMVMGGPSARAAMFALPPWRASLGVVDALVATDGEQIFRDLVRARPKDREALRGIPGLHLSTSSGFTPTLPAEEIHRLDDLPSPARMGLIHGGRTVPLETYRGCPLSCAFCQWGDLNKPDRIFSEAYLTAELGALKEAGAPSAQLVDAALNLNSRAFRNLAAAERQVGFFRDAMLFACVYPTHLTEQHLEFLSGVPRACLDVGLQSFNKETLDANHRPFKESKFAQVIEELSRLAHVEVEIILGLPGDNPEAFRKTVERARELPCKVRVFHCLVLPDALMTRAPASFEMKFDPVTLRMASCRGWSEEALARERAWLVETVGRVDGEISADMWSFPAPERARRSVAQHVARFGRSAGAQGVGGGSATGSVGMGRVGEVGRNGEVGRSGEVGRGGDRGGERQGGAARGVAGAAGDEGEASAGLNGASGASQVGVLGNAPAAPGPMPPALQEVMASALREVTGGIWSLVEGSQGPAQLAMTFKTRETRLVLEAVPAAGAVRAYRMLDGVAFSYRVGSGVRLSDGAVRLLDRVLRRLHGPVQEALGVTSSLSARPGGVRRLPVAP</sequence>
<keyword evidence="5" id="KW-0411">Iron-sulfur</keyword>
<dbReference type="PROSITE" id="PS51332">
    <property type="entry name" value="B12_BINDING"/>
    <property type="match status" value="1"/>
</dbReference>
<dbReference type="Gene3D" id="3.40.50.280">
    <property type="entry name" value="Cobalamin-binding domain"/>
    <property type="match status" value="1"/>
</dbReference>
<evidence type="ECO:0000256" key="5">
    <source>
        <dbReference type="ARBA" id="ARBA00023014"/>
    </source>
</evidence>
<dbReference type="STRING" id="52.CMC5_064780"/>
<feature type="region of interest" description="Disordered" evidence="6">
    <location>
        <begin position="454"/>
        <end position="520"/>
    </location>
</feature>
<keyword evidence="9" id="KW-0560">Oxidoreductase</keyword>